<evidence type="ECO:0000313" key="9">
    <source>
        <dbReference type="Proteomes" id="UP000438699"/>
    </source>
</evidence>
<dbReference type="Gene3D" id="3.40.50.300">
    <property type="entry name" value="P-loop containing nucleotide triphosphate hydrolases"/>
    <property type="match status" value="1"/>
</dbReference>
<comment type="subcellular location">
    <subcellularLocation>
        <location evidence="1">Cell membrane</location>
        <topology evidence="1">Peripheral membrane protein</topology>
    </subcellularLocation>
</comment>
<proteinExistence type="predicted"/>
<protein>
    <submittedName>
        <fullName evidence="8">ATP-binding cassette domain-containing protein</fullName>
    </submittedName>
</protein>
<keyword evidence="6" id="KW-0472">Membrane</keyword>
<gene>
    <name evidence="8" type="ORF">F8A88_06010</name>
</gene>
<reference evidence="8 9" key="1">
    <citation type="journal article" date="2017" name="Int. J. Syst. Evol. Microbiol.">
        <title>Desulfovibrio senegalensis sp. nov., a mesophilic sulfate reducer isolated from marine sediment.</title>
        <authorList>
            <person name="Thioye A."/>
            <person name="Gam Z.B.A."/>
            <person name="Mbengue M."/>
            <person name="Cayol J.L."/>
            <person name="Joseph-Bartoli M."/>
            <person name="Toure-Kane C."/>
            <person name="Labat M."/>
        </authorList>
    </citation>
    <scope>NUCLEOTIDE SEQUENCE [LARGE SCALE GENOMIC DNA]</scope>
    <source>
        <strain evidence="8 9">DSM 101509</strain>
    </source>
</reference>
<dbReference type="RefSeq" id="WP_151150159.1">
    <property type="nucleotide sequence ID" value="NZ_WAIE01000001.1"/>
</dbReference>
<evidence type="ECO:0000256" key="4">
    <source>
        <dbReference type="ARBA" id="ARBA00022741"/>
    </source>
</evidence>
<evidence type="ECO:0000256" key="5">
    <source>
        <dbReference type="ARBA" id="ARBA00022840"/>
    </source>
</evidence>
<dbReference type="InterPro" id="IPR027417">
    <property type="entry name" value="P-loop_NTPase"/>
</dbReference>
<accession>A0A6N6N6Z2</accession>
<evidence type="ECO:0000259" key="7">
    <source>
        <dbReference type="PROSITE" id="PS50893"/>
    </source>
</evidence>
<keyword evidence="3" id="KW-1003">Cell membrane</keyword>
<evidence type="ECO:0000256" key="1">
    <source>
        <dbReference type="ARBA" id="ARBA00004202"/>
    </source>
</evidence>
<dbReference type="Pfam" id="PF00005">
    <property type="entry name" value="ABC_tran"/>
    <property type="match status" value="1"/>
</dbReference>
<evidence type="ECO:0000313" key="8">
    <source>
        <dbReference type="EMBL" id="KAB1443786.1"/>
    </source>
</evidence>
<dbReference type="Proteomes" id="UP000438699">
    <property type="component" value="Unassembled WGS sequence"/>
</dbReference>
<evidence type="ECO:0000256" key="2">
    <source>
        <dbReference type="ARBA" id="ARBA00022448"/>
    </source>
</evidence>
<dbReference type="AlphaFoldDB" id="A0A6N6N6Z2"/>
<dbReference type="OrthoDB" id="9809450at2"/>
<organism evidence="8 9">
    <name type="scientific">Pseudodesulfovibrio senegalensis</name>
    <dbReference type="NCBI Taxonomy" id="1721087"/>
    <lineage>
        <taxon>Bacteria</taxon>
        <taxon>Pseudomonadati</taxon>
        <taxon>Thermodesulfobacteriota</taxon>
        <taxon>Desulfovibrionia</taxon>
        <taxon>Desulfovibrionales</taxon>
        <taxon>Desulfovibrionaceae</taxon>
    </lineage>
</organism>
<name>A0A6N6N6Z2_9BACT</name>
<keyword evidence="4" id="KW-0547">Nucleotide-binding</keyword>
<dbReference type="SMART" id="SM00382">
    <property type="entry name" value="AAA"/>
    <property type="match status" value="1"/>
</dbReference>
<dbReference type="PANTHER" id="PTHR42788:SF7">
    <property type="entry name" value="NITRATE ABC TRANSPORTER ATP-BINDING PROTEIN"/>
    <property type="match status" value="1"/>
</dbReference>
<keyword evidence="5 8" id="KW-0067">ATP-binding</keyword>
<dbReference type="InterPro" id="IPR017871">
    <property type="entry name" value="ABC_transporter-like_CS"/>
</dbReference>
<dbReference type="InterPro" id="IPR003439">
    <property type="entry name" value="ABC_transporter-like_ATP-bd"/>
</dbReference>
<evidence type="ECO:0000256" key="3">
    <source>
        <dbReference type="ARBA" id="ARBA00022475"/>
    </source>
</evidence>
<dbReference type="InterPro" id="IPR003593">
    <property type="entry name" value="AAA+_ATPase"/>
</dbReference>
<dbReference type="GO" id="GO:0005524">
    <property type="term" value="F:ATP binding"/>
    <property type="evidence" value="ECO:0007669"/>
    <property type="project" value="UniProtKB-KW"/>
</dbReference>
<dbReference type="GO" id="GO:0005886">
    <property type="term" value="C:plasma membrane"/>
    <property type="evidence" value="ECO:0007669"/>
    <property type="project" value="UniProtKB-SubCell"/>
</dbReference>
<dbReference type="PROSITE" id="PS00211">
    <property type="entry name" value="ABC_TRANSPORTER_1"/>
    <property type="match status" value="1"/>
</dbReference>
<keyword evidence="9" id="KW-1185">Reference proteome</keyword>
<dbReference type="InterPro" id="IPR050166">
    <property type="entry name" value="ABC_transporter_ATP-bind"/>
</dbReference>
<dbReference type="EMBL" id="WAIE01000001">
    <property type="protein sequence ID" value="KAB1443786.1"/>
    <property type="molecule type" value="Genomic_DNA"/>
</dbReference>
<evidence type="ECO:0000256" key="6">
    <source>
        <dbReference type="ARBA" id="ARBA00023136"/>
    </source>
</evidence>
<dbReference type="PROSITE" id="PS50893">
    <property type="entry name" value="ABC_TRANSPORTER_2"/>
    <property type="match status" value="1"/>
</dbReference>
<feature type="domain" description="ABC transporter" evidence="7">
    <location>
        <begin position="5"/>
        <end position="252"/>
    </location>
</feature>
<comment type="caution">
    <text evidence="8">The sequence shown here is derived from an EMBL/GenBank/DDBJ whole genome shotgun (WGS) entry which is preliminary data.</text>
</comment>
<dbReference type="PANTHER" id="PTHR42788">
    <property type="entry name" value="TAURINE IMPORT ATP-BINDING PROTEIN-RELATED"/>
    <property type="match status" value="1"/>
</dbReference>
<dbReference type="SUPFAM" id="SSF52540">
    <property type="entry name" value="P-loop containing nucleoside triphosphate hydrolases"/>
    <property type="match status" value="1"/>
</dbReference>
<dbReference type="GO" id="GO:0016887">
    <property type="term" value="F:ATP hydrolysis activity"/>
    <property type="evidence" value="ECO:0007669"/>
    <property type="project" value="InterPro"/>
</dbReference>
<keyword evidence="2" id="KW-0813">Transport</keyword>
<sequence length="267" mass="29030">MSGRITITGAFKAFNRGSVNEVKAINGIDLTIDAGDFITIIGSNGAGKSTFLNALSGSFLLDSGSIVMGDDDVTSWPEHKRAAKIGRVFQDPLLGTCAGATIEQNMALAMKRGKSRGLGFGVKARDRALFQENLAQLGLGLEDRLRTATGLLSGGQRQALTMLMATMVRPELLLLDEHTAALDPKTAQMILELTQEMVEQQSLTALMVTHNMSQAINLGNRLVMFHRGRVVLDIAGEEKQNLRVEDLLQRFAELRGDEELSDRMLLC</sequence>